<comment type="subcellular location">
    <subcellularLocation>
        <location evidence="1">Cytoplasm</location>
    </subcellularLocation>
    <subcellularLocation>
        <location evidence="2">Nucleus</location>
        <location evidence="2">Nucleolus</location>
    </subcellularLocation>
</comment>
<dbReference type="InterPro" id="IPR034652">
    <property type="entry name" value="SRP68-RBD"/>
</dbReference>
<dbReference type="GO" id="GO:0005730">
    <property type="term" value="C:nucleolus"/>
    <property type="evidence" value="ECO:0007669"/>
    <property type="project" value="UniProtKB-SubCell"/>
</dbReference>
<evidence type="ECO:0000313" key="12">
    <source>
        <dbReference type="Proteomes" id="UP000660262"/>
    </source>
</evidence>
<organism evidence="11 12">
    <name type="scientific">Pycnococcus provasolii</name>
    <dbReference type="NCBI Taxonomy" id="41880"/>
    <lineage>
        <taxon>Eukaryota</taxon>
        <taxon>Viridiplantae</taxon>
        <taxon>Chlorophyta</taxon>
        <taxon>Pseudoscourfieldiophyceae</taxon>
        <taxon>Pseudoscourfieldiales</taxon>
        <taxon>Pycnococcaceae</taxon>
        <taxon>Pycnococcus</taxon>
    </lineage>
</organism>
<feature type="compositionally biased region" description="Gly residues" evidence="10">
    <location>
        <begin position="508"/>
        <end position="521"/>
    </location>
</feature>
<evidence type="ECO:0000256" key="5">
    <source>
        <dbReference type="ARBA" id="ARBA00022884"/>
    </source>
</evidence>
<protein>
    <recommendedName>
        <fullName evidence="9">Signal recognition particle subunit SRP68</fullName>
    </recommendedName>
</protein>
<evidence type="ECO:0000313" key="11">
    <source>
        <dbReference type="EMBL" id="GHP10155.1"/>
    </source>
</evidence>
<evidence type="ECO:0000256" key="2">
    <source>
        <dbReference type="ARBA" id="ARBA00004604"/>
    </source>
</evidence>
<evidence type="ECO:0000256" key="9">
    <source>
        <dbReference type="ARBA" id="ARBA00029498"/>
    </source>
</evidence>
<dbReference type="CDD" id="cd15481">
    <property type="entry name" value="SRP68-RBD"/>
    <property type="match status" value="1"/>
</dbReference>
<dbReference type="OrthoDB" id="10255118at2759"/>
<dbReference type="GO" id="GO:0005047">
    <property type="term" value="F:signal recognition particle binding"/>
    <property type="evidence" value="ECO:0007669"/>
    <property type="project" value="InterPro"/>
</dbReference>
<keyword evidence="12" id="KW-1185">Reference proteome</keyword>
<comment type="caution">
    <text evidence="11">The sequence shown here is derived from an EMBL/GenBank/DDBJ whole genome shotgun (WGS) entry which is preliminary data.</text>
</comment>
<dbReference type="Pfam" id="PF16969">
    <property type="entry name" value="SRP68"/>
    <property type="match status" value="2"/>
</dbReference>
<dbReference type="GO" id="GO:0006614">
    <property type="term" value="P:SRP-dependent cotranslational protein targeting to membrane"/>
    <property type="evidence" value="ECO:0007669"/>
    <property type="project" value="InterPro"/>
</dbReference>
<dbReference type="GO" id="GO:0008312">
    <property type="term" value="F:7S RNA binding"/>
    <property type="evidence" value="ECO:0007669"/>
    <property type="project" value="InterPro"/>
</dbReference>
<evidence type="ECO:0000256" key="7">
    <source>
        <dbReference type="ARBA" id="ARBA00023242"/>
    </source>
</evidence>
<dbReference type="Gene3D" id="1.10.3450.40">
    <property type="entry name" value="Signal recognition particle, SRP68 subunit, RNA-binding domain"/>
    <property type="match status" value="1"/>
</dbReference>
<feature type="region of interest" description="Disordered" evidence="10">
    <location>
        <begin position="486"/>
        <end position="527"/>
    </location>
</feature>
<dbReference type="PANTHER" id="PTHR12860">
    <property type="entry name" value="SIGNAL RECOGNITION PARTICLE 68 KDA PROTEIN"/>
    <property type="match status" value="1"/>
</dbReference>
<evidence type="ECO:0000256" key="3">
    <source>
        <dbReference type="ARBA" id="ARBA00009352"/>
    </source>
</evidence>
<keyword evidence="7" id="KW-0539">Nucleus</keyword>
<reference evidence="11" key="1">
    <citation type="submission" date="2020-10" db="EMBL/GenBank/DDBJ databases">
        <title>Unveiling of a novel bifunctional photoreceptor, Dualchrome1, isolated from a cosmopolitan green alga.</title>
        <authorList>
            <person name="Suzuki S."/>
            <person name="Kawachi M."/>
        </authorList>
    </citation>
    <scope>NUCLEOTIDE SEQUENCE</scope>
    <source>
        <strain evidence="11">NIES 2893</strain>
    </source>
</reference>
<dbReference type="Proteomes" id="UP000660262">
    <property type="component" value="Unassembled WGS sequence"/>
</dbReference>
<dbReference type="InterPro" id="IPR038253">
    <property type="entry name" value="SRP68_N_sf"/>
</dbReference>
<dbReference type="GO" id="GO:0005786">
    <property type="term" value="C:signal recognition particle, endoplasmic reticulum targeting"/>
    <property type="evidence" value="ECO:0007669"/>
    <property type="project" value="UniProtKB-KW"/>
</dbReference>
<comment type="similarity">
    <text evidence="3">Belongs to the SRP68 family.</text>
</comment>
<sequence length="527" mass="56178">MSLLSVSLLSLVDAQQLTYGLRLRDYARYRAYCSRRLRRIYRALKLTHTEAAISGRSGVAKTRYAPRPLTPSMTTTTQHLTVPLILAERAWAHALALKPESVTPNPDERRRILSRLAKSIKHAQELVELCTATADEITQLEASAYLTFIEGTRMLEKGDDFASALAKFNASRALCEQLQRLTQDAQQLAAYKRRMENLDAPIRFCRYQMQRRGQHTGGSEVDLESLAALTGPAADMLRAQVDAAMGNTNDTTALAPPPSEGNADLLRAQLEAEMDAAATKATAALPRIGACTSTADAQPARHLVALYAAVADKAGELVTVADAAGDRTLALWAMATQELLHSRRVYWLAQCYVASASWSEAYALAERCAARCDEVESRGAGLEGDSSAPLTAAAELRGQAVALKAIVRALAAKAAAKSTTHSVRPATLASDPCTFAAHVTARQGQRRGGVVSTMAALPPPYQLAAAAPLVLDTAYDDASAWPDISAIAPPQASSRKKAKPSDESSGGKSSGGSGVFGGLFGGWSTKK</sequence>
<gene>
    <name evidence="11" type="ORF">PPROV_000888700</name>
</gene>
<evidence type="ECO:0000256" key="6">
    <source>
        <dbReference type="ARBA" id="ARBA00023135"/>
    </source>
</evidence>
<evidence type="ECO:0000256" key="10">
    <source>
        <dbReference type="SAM" id="MobiDB-lite"/>
    </source>
</evidence>
<evidence type="ECO:0000256" key="8">
    <source>
        <dbReference type="ARBA" id="ARBA00023274"/>
    </source>
</evidence>
<keyword evidence="5" id="KW-0694">RNA-binding</keyword>
<dbReference type="EMBL" id="BNJQ01000028">
    <property type="protein sequence ID" value="GHP10155.1"/>
    <property type="molecule type" value="Genomic_DNA"/>
</dbReference>
<proteinExistence type="inferred from homology"/>
<dbReference type="PANTHER" id="PTHR12860:SF0">
    <property type="entry name" value="SIGNAL RECOGNITION PARTICLE SUBUNIT SRP68"/>
    <property type="match status" value="1"/>
</dbReference>
<evidence type="ECO:0000256" key="4">
    <source>
        <dbReference type="ARBA" id="ARBA00022490"/>
    </source>
</evidence>
<keyword evidence="8" id="KW-0687">Ribonucleoprotein</keyword>
<keyword evidence="4" id="KW-0963">Cytoplasm</keyword>
<dbReference type="GO" id="GO:0030942">
    <property type="term" value="F:endoplasmic reticulum signal peptide binding"/>
    <property type="evidence" value="ECO:0007669"/>
    <property type="project" value="InterPro"/>
</dbReference>
<keyword evidence="6" id="KW-0733">Signal recognition particle</keyword>
<dbReference type="InterPro" id="IPR026258">
    <property type="entry name" value="SRP68"/>
</dbReference>
<dbReference type="AlphaFoldDB" id="A0A830HTY9"/>
<name>A0A830HTY9_9CHLO</name>
<accession>A0A830HTY9</accession>
<evidence type="ECO:0000256" key="1">
    <source>
        <dbReference type="ARBA" id="ARBA00004496"/>
    </source>
</evidence>